<comment type="similarity">
    <text evidence="2">Belongs to the Tdpoz family.</text>
</comment>
<dbReference type="EnsemblPlants" id="AET5Gv21073700.1">
    <property type="protein sequence ID" value="AET5Gv21073700.1"/>
    <property type="gene ID" value="AET5Gv21073700"/>
</dbReference>
<reference evidence="5" key="5">
    <citation type="journal article" date="2021" name="G3 (Bethesda)">
        <title>Aegilops tauschii genome assembly Aet v5.0 features greater sequence contiguity and improved annotation.</title>
        <authorList>
            <person name="Wang L."/>
            <person name="Zhu T."/>
            <person name="Rodriguez J.C."/>
            <person name="Deal K.R."/>
            <person name="Dubcovsky J."/>
            <person name="McGuire P.E."/>
            <person name="Lux T."/>
            <person name="Spannagl M."/>
            <person name="Mayer K.F.X."/>
            <person name="Baldrich P."/>
            <person name="Meyers B.C."/>
            <person name="Huo N."/>
            <person name="Gu Y.Q."/>
            <person name="Zhou H."/>
            <person name="Devos K.M."/>
            <person name="Bennetzen J.L."/>
            <person name="Unver T."/>
            <person name="Budak H."/>
            <person name="Gulick P.J."/>
            <person name="Galiba G."/>
            <person name="Kalapos B."/>
            <person name="Nelson D.R."/>
            <person name="Li P."/>
            <person name="You F.M."/>
            <person name="Luo M.C."/>
            <person name="Dvorak J."/>
        </authorList>
    </citation>
    <scope>NUCLEOTIDE SEQUENCE [LARGE SCALE GENOMIC DNA]</scope>
    <source>
        <strain evidence="5">cv. AL8/78</strain>
    </source>
</reference>
<dbReference type="InterPro" id="IPR011333">
    <property type="entry name" value="SKP1/BTB/POZ_sf"/>
</dbReference>
<reference evidence="5" key="3">
    <citation type="journal article" date="2017" name="Nature">
        <title>Genome sequence of the progenitor of the wheat D genome Aegilops tauschii.</title>
        <authorList>
            <person name="Luo M.C."/>
            <person name="Gu Y.Q."/>
            <person name="Puiu D."/>
            <person name="Wang H."/>
            <person name="Twardziok S.O."/>
            <person name="Deal K.R."/>
            <person name="Huo N."/>
            <person name="Zhu T."/>
            <person name="Wang L."/>
            <person name="Wang Y."/>
            <person name="McGuire P.E."/>
            <person name="Liu S."/>
            <person name="Long H."/>
            <person name="Ramasamy R.K."/>
            <person name="Rodriguez J.C."/>
            <person name="Van S.L."/>
            <person name="Yuan L."/>
            <person name="Wang Z."/>
            <person name="Xia Z."/>
            <person name="Xiao L."/>
            <person name="Anderson O.D."/>
            <person name="Ouyang S."/>
            <person name="Liang Y."/>
            <person name="Zimin A.V."/>
            <person name="Pertea G."/>
            <person name="Qi P."/>
            <person name="Bennetzen J.L."/>
            <person name="Dai X."/>
            <person name="Dawson M.W."/>
            <person name="Muller H.G."/>
            <person name="Kugler K."/>
            <person name="Rivarola-Duarte L."/>
            <person name="Spannagl M."/>
            <person name="Mayer K.F.X."/>
            <person name="Lu F.H."/>
            <person name="Bevan M.W."/>
            <person name="Leroy P."/>
            <person name="Li P."/>
            <person name="You F.M."/>
            <person name="Sun Q."/>
            <person name="Liu Z."/>
            <person name="Lyons E."/>
            <person name="Wicker T."/>
            <person name="Salzberg S.L."/>
            <person name="Devos K.M."/>
            <person name="Dvorak J."/>
        </authorList>
    </citation>
    <scope>NUCLEOTIDE SEQUENCE [LARGE SCALE GENOMIC DNA]</scope>
    <source>
        <strain evidence="5">cv. AL8/78</strain>
    </source>
</reference>
<dbReference type="Proteomes" id="UP000015105">
    <property type="component" value="Chromosome 5D"/>
</dbReference>
<dbReference type="InterPro" id="IPR056423">
    <property type="entry name" value="BACK_BPM_SPOP"/>
</dbReference>
<name>A0A453M798_AEGTS</name>
<sequence length="119" mass="13442">ACFRSGAHGPMQEARPGQCITIKDMQPDVFKALLHFIYTDSLPSGEDTEMVWLLLVAADRYAVDRLKLVCQSILCEDLNKDTVAITLALAGQHNCHELKDAFNLSNYQISWMLWWLSNA</sequence>
<evidence type="ECO:0000313" key="5">
    <source>
        <dbReference type="EnsemblPlants" id="AET5Gv21073700.1"/>
    </source>
</evidence>
<dbReference type="Gene3D" id="3.30.710.10">
    <property type="entry name" value="Potassium Channel Kv1.1, Chain A"/>
    <property type="match status" value="1"/>
</dbReference>
<dbReference type="Pfam" id="PF24570">
    <property type="entry name" value="BACK_BPM_SPOP"/>
    <property type="match status" value="1"/>
</dbReference>
<dbReference type="GO" id="GO:0016567">
    <property type="term" value="P:protein ubiquitination"/>
    <property type="evidence" value="ECO:0007669"/>
    <property type="project" value="InterPro"/>
</dbReference>
<dbReference type="InterPro" id="IPR045005">
    <property type="entry name" value="BPM1-6"/>
</dbReference>
<keyword evidence="6" id="KW-1185">Reference proteome</keyword>
<dbReference type="PANTHER" id="PTHR26379:SF503">
    <property type="entry name" value="MATH DOMAIN-CONTAINING PROTEIN"/>
    <property type="match status" value="1"/>
</dbReference>
<feature type="domain" description="BPM/SPOP BACK" evidence="4">
    <location>
        <begin position="82"/>
        <end position="101"/>
    </location>
</feature>
<evidence type="ECO:0000256" key="2">
    <source>
        <dbReference type="ARBA" id="ARBA00010846"/>
    </source>
</evidence>
<protein>
    <submittedName>
        <fullName evidence="5">Uncharacterized protein</fullName>
    </submittedName>
</protein>
<dbReference type="Gene3D" id="6.10.250.3030">
    <property type="match status" value="1"/>
</dbReference>
<dbReference type="PANTHER" id="PTHR26379">
    <property type="entry name" value="BTB/POZ AND MATH DOMAIN-CONTAINING PROTEIN 1"/>
    <property type="match status" value="1"/>
</dbReference>
<dbReference type="AlphaFoldDB" id="A0A453M798"/>
<evidence type="ECO:0000313" key="6">
    <source>
        <dbReference type="Proteomes" id="UP000015105"/>
    </source>
</evidence>
<reference evidence="6" key="2">
    <citation type="journal article" date="2017" name="Nat. Plants">
        <title>The Aegilops tauschii genome reveals multiple impacts of transposons.</title>
        <authorList>
            <person name="Zhao G."/>
            <person name="Zou C."/>
            <person name="Li K."/>
            <person name="Wang K."/>
            <person name="Li T."/>
            <person name="Gao L."/>
            <person name="Zhang X."/>
            <person name="Wang H."/>
            <person name="Yang Z."/>
            <person name="Liu X."/>
            <person name="Jiang W."/>
            <person name="Mao L."/>
            <person name="Kong X."/>
            <person name="Jiao Y."/>
            <person name="Jia J."/>
        </authorList>
    </citation>
    <scope>NUCLEOTIDE SEQUENCE [LARGE SCALE GENOMIC DNA]</scope>
    <source>
        <strain evidence="6">cv. AL8/78</strain>
    </source>
</reference>
<reference evidence="6" key="1">
    <citation type="journal article" date="2014" name="Science">
        <title>Ancient hybridizations among the ancestral genomes of bread wheat.</title>
        <authorList>
            <consortium name="International Wheat Genome Sequencing Consortium,"/>
            <person name="Marcussen T."/>
            <person name="Sandve S.R."/>
            <person name="Heier L."/>
            <person name="Spannagl M."/>
            <person name="Pfeifer M."/>
            <person name="Jakobsen K.S."/>
            <person name="Wulff B.B."/>
            <person name="Steuernagel B."/>
            <person name="Mayer K.F."/>
            <person name="Olsen O.A."/>
        </authorList>
    </citation>
    <scope>NUCLEOTIDE SEQUENCE [LARGE SCALE GENOMIC DNA]</scope>
    <source>
        <strain evidence="6">cv. AL8/78</strain>
    </source>
</reference>
<dbReference type="STRING" id="200361.A0A453M798"/>
<evidence type="ECO:0000259" key="4">
    <source>
        <dbReference type="Pfam" id="PF24570"/>
    </source>
</evidence>
<dbReference type="SUPFAM" id="SSF54695">
    <property type="entry name" value="POZ domain"/>
    <property type="match status" value="1"/>
</dbReference>
<proteinExistence type="inferred from homology"/>
<dbReference type="Gramene" id="AET5Gv21073700.1">
    <property type="protein sequence ID" value="AET5Gv21073700.1"/>
    <property type="gene ID" value="AET5Gv21073700"/>
</dbReference>
<evidence type="ECO:0000259" key="3">
    <source>
        <dbReference type="Pfam" id="PF00651"/>
    </source>
</evidence>
<comment type="pathway">
    <text evidence="1">Protein modification; protein ubiquitination.</text>
</comment>
<accession>A0A453M798</accession>
<reference evidence="5" key="4">
    <citation type="submission" date="2019-03" db="UniProtKB">
        <authorList>
            <consortium name="EnsemblPlants"/>
        </authorList>
    </citation>
    <scope>IDENTIFICATION</scope>
</reference>
<feature type="domain" description="BTB" evidence="3">
    <location>
        <begin position="15"/>
        <end position="77"/>
    </location>
</feature>
<organism evidence="5 6">
    <name type="scientific">Aegilops tauschii subsp. strangulata</name>
    <name type="common">Goatgrass</name>
    <dbReference type="NCBI Taxonomy" id="200361"/>
    <lineage>
        <taxon>Eukaryota</taxon>
        <taxon>Viridiplantae</taxon>
        <taxon>Streptophyta</taxon>
        <taxon>Embryophyta</taxon>
        <taxon>Tracheophyta</taxon>
        <taxon>Spermatophyta</taxon>
        <taxon>Magnoliopsida</taxon>
        <taxon>Liliopsida</taxon>
        <taxon>Poales</taxon>
        <taxon>Poaceae</taxon>
        <taxon>BOP clade</taxon>
        <taxon>Pooideae</taxon>
        <taxon>Triticodae</taxon>
        <taxon>Triticeae</taxon>
        <taxon>Triticinae</taxon>
        <taxon>Aegilops</taxon>
    </lineage>
</organism>
<evidence type="ECO:0000256" key="1">
    <source>
        <dbReference type="ARBA" id="ARBA00004906"/>
    </source>
</evidence>
<dbReference type="Pfam" id="PF00651">
    <property type="entry name" value="BTB"/>
    <property type="match status" value="1"/>
</dbReference>
<dbReference type="InterPro" id="IPR000210">
    <property type="entry name" value="BTB/POZ_dom"/>
</dbReference>